<dbReference type="EMBL" id="FWXT01000001">
    <property type="protein sequence ID" value="SMC45370.1"/>
    <property type="molecule type" value="Genomic_DNA"/>
</dbReference>
<reference evidence="3" key="1">
    <citation type="submission" date="2017-04" db="EMBL/GenBank/DDBJ databases">
        <authorList>
            <person name="Varghese N."/>
            <person name="Submissions S."/>
        </authorList>
    </citation>
    <scope>NUCLEOTIDE SEQUENCE [LARGE SCALE GENOMIC DNA]</scope>
    <source>
        <strain evidence="3">DSM 12126</strain>
    </source>
</reference>
<dbReference type="PANTHER" id="PTHR43617">
    <property type="entry name" value="L-AMINO ACID N-ACETYLTRANSFERASE"/>
    <property type="match status" value="1"/>
</dbReference>
<dbReference type="STRING" id="151894.SAMN04488524_0529"/>
<keyword evidence="2" id="KW-0687">Ribonucleoprotein</keyword>
<dbReference type="InterPro" id="IPR000182">
    <property type="entry name" value="GNAT_dom"/>
</dbReference>
<evidence type="ECO:0000313" key="3">
    <source>
        <dbReference type="Proteomes" id="UP000192756"/>
    </source>
</evidence>
<keyword evidence="3" id="KW-1185">Reference proteome</keyword>
<accession>A0A1W1ZA89</accession>
<gene>
    <name evidence="2" type="ORF">SAMN04488524_0529</name>
</gene>
<organism evidence="2 3">
    <name type="scientific">Pedobacter africanus</name>
    <dbReference type="NCBI Taxonomy" id="151894"/>
    <lineage>
        <taxon>Bacteria</taxon>
        <taxon>Pseudomonadati</taxon>
        <taxon>Bacteroidota</taxon>
        <taxon>Sphingobacteriia</taxon>
        <taxon>Sphingobacteriales</taxon>
        <taxon>Sphingobacteriaceae</taxon>
        <taxon>Pedobacter</taxon>
    </lineage>
</organism>
<dbReference type="Proteomes" id="UP000192756">
    <property type="component" value="Unassembled WGS sequence"/>
</dbReference>
<dbReference type="CDD" id="cd04301">
    <property type="entry name" value="NAT_SF"/>
    <property type="match status" value="2"/>
</dbReference>
<dbReference type="Gene3D" id="3.40.630.30">
    <property type="match status" value="2"/>
</dbReference>
<dbReference type="PROSITE" id="PS51186">
    <property type="entry name" value="GNAT"/>
    <property type="match status" value="2"/>
</dbReference>
<dbReference type="InterPro" id="IPR050276">
    <property type="entry name" value="MshD_Acetyltransferase"/>
</dbReference>
<dbReference type="InterPro" id="IPR016181">
    <property type="entry name" value="Acyl_CoA_acyltransferase"/>
</dbReference>
<feature type="domain" description="N-acetyltransferase" evidence="1">
    <location>
        <begin position="18"/>
        <end position="178"/>
    </location>
</feature>
<protein>
    <submittedName>
        <fullName evidence="2">Ribosomal protein S18 acetylase RimI</fullName>
    </submittedName>
</protein>
<sequence length="300" mass="34377">MVSRSNFRGAFFREQRMLEFSNLEHISNNALLHTFNESFSDYLVKMQLTKEQLERKLIADSIDLKLSAGAYEDGKLVGFILHGLDVQGNEKLAYNAGTGVIPTKRGRNLTREMYRFILPLLEKEGITKCMLEVLEKNLPAIKTYKTIGYTLNRELVCLKGKFKGTSIDPKVPRIKALKKINWTEVSTFWDWQPSWQNSVTAMQNLGEYNKIAGIYDGRKLVAYICYNPDSNRIAQFAVHQSYRRRGYGKALFKHVAGHNNTELSVVNVDIDSGPTITFLGSVGLFPYIYQYEMEKPLFVF</sequence>
<evidence type="ECO:0000259" key="1">
    <source>
        <dbReference type="PROSITE" id="PS51186"/>
    </source>
</evidence>
<keyword evidence="2" id="KW-0689">Ribosomal protein</keyword>
<dbReference type="GO" id="GO:0005840">
    <property type="term" value="C:ribosome"/>
    <property type="evidence" value="ECO:0007669"/>
    <property type="project" value="UniProtKB-KW"/>
</dbReference>
<proteinExistence type="predicted"/>
<dbReference type="SUPFAM" id="SSF55729">
    <property type="entry name" value="Acyl-CoA N-acyltransferases (Nat)"/>
    <property type="match status" value="2"/>
</dbReference>
<feature type="domain" description="N-acetyltransferase" evidence="1">
    <location>
        <begin position="175"/>
        <end position="298"/>
    </location>
</feature>
<evidence type="ECO:0000313" key="2">
    <source>
        <dbReference type="EMBL" id="SMC45370.1"/>
    </source>
</evidence>
<dbReference type="AlphaFoldDB" id="A0A1W1ZA89"/>
<dbReference type="Pfam" id="PF00583">
    <property type="entry name" value="Acetyltransf_1"/>
    <property type="match status" value="2"/>
</dbReference>
<dbReference type="GO" id="GO:0016747">
    <property type="term" value="F:acyltransferase activity, transferring groups other than amino-acyl groups"/>
    <property type="evidence" value="ECO:0007669"/>
    <property type="project" value="InterPro"/>
</dbReference>
<name>A0A1W1ZA89_9SPHI</name>